<protein>
    <submittedName>
        <fullName evidence="1">Uncharacterized protein</fullName>
    </submittedName>
</protein>
<gene>
    <name evidence="1" type="ORF">JVT61DRAFT_11848</name>
</gene>
<dbReference type="EMBL" id="JAGFBS010000005">
    <property type="protein sequence ID" value="KAG6379383.1"/>
    <property type="molecule type" value="Genomic_DNA"/>
</dbReference>
<dbReference type="Proteomes" id="UP000683000">
    <property type="component" value="Unassembled WGS sequence"/>
</dbReference>
<sequence>MNSSTRLPLPLPNHRIRPRIVYIHDFPTLAPTAPAWYPHLLSAVCARRTGPQSSKRMRKSLDRLLTPNTSLASTHLRRLAYNTPRDTRCGKTGVYSSSPGLQYARLPIGRLGSSIILPAVSSTTSKSLGATLEPLPCLGPRYTMPGQHNTLRTNSVGSGRKALVSIFPVRASLTMPTRKN</sequence>
<organism evidence="1 2">
    <name type="scientific">Boletus reticuloceps</name>
    <dbReference type="NCBI Taxonomy" id="495285"/>
    <lineage>
        <taxon>Eukaryota</taxon>
        <taxon>Fungi</taxon>
        <taxon>Dikarya</taxon>
        <taxon>Basidiomycota</taxon>
        <taxon>Agaricomycotina</taxon>
        <taxon>Agaricomycetes</taxon>
        <taxon>Agaricomycetidae</taxon>
        <taxon>Boletales</taxon>
        <taxon>Boletineae</taxon>
        <taxon>Boletaceae</taxon>
        <taxon>Boletoideae</taxon>
        <taxon>Boletus</taxon>
    </lineage>
</organism>
<comment type="caution">
    <text evidence="1">The sequence shown here is derived from an EMBL/GenBank/DDBJ whole genome shotgun (WGS) entry which is preliminary data.</text>
</comment>
<evidence type="ECO:0000313" key="2">
    <source>
        <dbReference type="Proteomes" id="UP000683000"/>
    </source>
</evidence>
<name>A0A8I3ADF3_9AGAM</name>
<reference evidence="1" key="1">
    <citation type="submission" date="2021-03" db="EMBL/GenBank/DDBJ databases">
        <title>Evolutionary innovations through gain and loss of genes in the ectomycorrhizal Boletales.</title>
        <authorList>
            <person name="Wu G."/>
            <person name="Miyauchi S."/>
            <person name="Morin E."/>
            <person name="Yang Z.-L."/>
            <person name="Xu J."/>
            <person name="Martin F.M."/>
        </authorList>
    </citation>
    <scope>NUCLEOTIDE SEQUENCE</scope>
    <source>
        <strain evidence="1">BR01</strain>
    </source>
</reference>
<evidence type="ECO:0000313" key="1">
    <source>
        <dbReference type="EMBL" id="KAG6379383.1"/>
    </source>
</evidence>
<keyword evidence="2" id="KW-1185">Reference proteome</keyword>
<proteinExistence type="predicted"/>
<accession>A0A8I3ADF3</accession>
<dbReference type="AlphaFoldDB" id="A0A8I3ADF3"/>